<comment type="cofactor">
    <cofactor evidence="1">
        <name>Mg(2+)</name>
        <dbReference type="ChEBI" id="CHEBI:18420"/>
    </cofactor>
</comment>
<dbReference type="Pfam" id="PF13419">
    <property type="entry name" value="HAD_2"/>
    <property type="match status" value="1"/>
</dbReference>
<dbReference type="SFLD" id="SFLDG01129">
    <property type="entry name" value="C1.5:_HAD__Beta-PGM__Phosphata"/>
    <property type="match status" value="1"/>
</dbReference>
<dbReference type="InterPro" id="IPR041492">
    <property type="entry name" value="HAD_2"/>
</dbReference>
<reference evidence="5 6" key="1">
    <citation type="submission" date="2016-11" db="EMBL/GenBank/DDBJ databases">
        <title>Paenibacillus species isolates.</title>
        <authorList>
            <person name="Beno S.M."/>
        </authorList>
    </citation>
    <scope>NUCLEOTIDE SEQUENCE [LARGE SCALE GENOMIC DNA]</scope>
    <source>
        <strain evidence="5 6">FSL H7-0443</strain>
    </source>
</reference>
<dbReference type="InterPro" id="IPR051400">
    <property type="entry name" value="HAD-like_hydrolase"/>
</dbReference>
<dbReference type="InterPro" id="IPR006439">
    <property type="entry name" value="HAD-SF_hydro_IA"/>
</dbReference>
<dbReference type="PANTHER" id="PTHR46470">
    <property type="entry name" value="N-ACYLNEURAMINATE-9-PHOSPHATASE"/>
    <property type="match status" value="1"/>
</dbReference>
<dbReference type="RefSeq" id="WP_076286923.1">
    <property type="nucleotide sequence ID" value="NZ_MPTW01000030.1"/>
</dbReference>
<keyword evidence="3" id="KW-0378">Hydrolase</keyword>
<dbReference type="AlphaFoldDB" id="A0A1R0Z880"/>
<evidence type="ECO:0000313" key="5">
    <source>
        <dbReference type="EMBL" id="OME64376.1"/>
    </source>
</evidence>
<organism evidence="5 6">
    <name type="scientific">Paenibacillus odorifer</name>
    <dbReference type="NCBI Taxonomy" id="189426"/>
    <lineage>
        <taxon>Bacteria</taxon>
        <taxon>Bacillati</taxon>
        <taxon>Bacillota</taxon>
        <taxon>Bacilli</taxon>
        <taxon>Bacillales</taxon>
        <taxon>Paenibacillaceae</taxon>
        <taxon>Paenibacillus</taxon>
    </lineage>
</organism>
<dbReference type="GO" id="GO:0016791">
    <property type="term" value="F:phosphatase activity"/>
    <property type="evidence" value="ECO:0007669"/>
    <property type="project" value="TreeGrafter"/>
</dbReference>
<evidence type="ECO:0000313" key="6">
    <source>
        <dbReference type="Proteomes" id="UP000187425"/>
    </source>
</evidence>
<dbReference type="SUPFAM" id="SSF56784">
    <property type="entry name" value="HAD-like"/>
    <property type="match status" value="1"/>
</dbReference>
<dbReference type="GO" id="GO:0044281">
    <property type="term" value="P:small molecule metabolic process"/>
    <property type="evidence" value="ECO:0007669"/>
    <property type="project" value="UniProtKB-ARBA"/>
</dbReference>
<dbReference type="Proteomes" id="UP000187425">
    <property type="component" value="Unassembled WGS sequence"/>
</dbReference>
<evidence type="ECO:0008006" key="7">
    <source>
        <dbReference type="Google" id="ProtNLM"/>
    </source>
</evidence>
<evidence type="ECO:0000256" key="3">
    <source>
        <dbReference type="ARBA" id="ARBA00022801"/>
    </source>
</evidence>
<dbReference type="NCBIfam" id="TIGR01549">
    <property type="entry name" value="HAD-SF-IA-v1"/>
    <property type="match status" value="1"/>
</dbReference>
<keyword evidence="4" id="KW-0460">Magnesium</keyword>
<dbReference type="InterPro" id="IPR036412">
    <property type="entry name" value="HAD-like_sf"/>
</dbReference>
<evidence type="ECO:0000256" key="2">
    <source>
        <dbReference type="ARBA" id="ARBA00022723"/>
    </source>
</evidence>
<accession>A0A1R0Z880</accession>
<dbReference type="Gene3D" id="1.10.150.520">
    <property type="match status" value="1"/>
</dbReference>
<evidence type="ECO:0000256" key="1">
    <source>
        <dbReference type="ARBA" id="ARBA00001946"/>
    </source>
</evidence>
<keyword evidence="2" id="KW-0479">Metal-binding</keyword>
<dbReference type="SFLD" id="SFLDS00003">
    <property type="entry name" value="Haloacid_Dehalogenase"/>
    <property type="match status" value="1"/>
</dbReference>
<proteinExistence type="predicted"/>
<dbReference type="EMBL" id="MPTW01000030">
    <property type="protein sequence ID" value="OME64376.1"/>
    <property type="molecule type" value="Genomic_DNA"/>
</dbReference>
<dbReference type="InterPro" id="IPR023214">
    <property type="entry name" value="HAD_sf"/>
</dbReference>
<dbReference type="Gene3D" id="3.40.50.1000">
    <property type="entry name" value="HAD superfamily/HAD-like"/>
    <property type="match status" value="1"/>
</dbReference>
<dbReference type="PANTHER" id="PTHR46470:SF2">
    <property type="entry name" value="GLYCERALDEHYDE 3-PHOSPHATE PHOSPHATASE"/>
    <property type="match status" value="1"/>
</dbReference>
<protein>
    <recommendedName>
        <fullName evidence="7">Hydrolase</fullName>
    </recommendedName>
</protein>
<dbReference type="GO" id="GO:0046872">
    <property type="term" value="F:metal ion binding"/>
    <property type="evidence" value="ECO:0007669"/>
    <property type="project" value="UniProtKB-KW"/>
</dbReference>
<gene>
    <name evidence="5" type="ORF">BSK65_28795</name>
</gene>
<evidence type="ECO:0000256" key="4">
    <source>
        <dbReference type="ARBA" id="ARBA00022842"/>
    </source>
</evidence>
<sequence length="228" mass="26963">MDFKGVLLDLDDTLYDYKSVNKIALAYTFDQVSKSQHISIEEVSKVFSIARSQINTELNTTASSHNRLLYFQRMYEIWGVHPVRFSLETYEYYWSTLLDHIQVNDFVYDFLDSIRDKKICILTDLTAHIQHRKLKKLNLEPYIDYLVTSEEAGREKPHPYMFMLAAQKMDLKTTELCMIGDNYEKDILGAQQLNIEAFWYNPLLKDVELSENIHSFKSFDELVFVNRR</sequence>
<name>A0A1R0Z880_9BACL</name>
<comment type="caution">
    <text evidence="5">The sequence shown here is derived from an EMBL/GenBank/DDBJ whole genome shotgun (WGS) entry which is preliminary data.</text>
</comment>